<dbReference type="InterPro" id="IPR018422">
    <property type="entry name" value="Cation/H_exchanger_CPA1"/>
</dbReference>
<sequence>MGIYTYICFLSALSILIGFITSKISDRIQSTIAISAAAMVGSLVLLVSGKLGWFSIENIATGVMQQIDFKSFLLNGILGFLLFAGALGIKLPILKDQKWEITIFALFSTLASTFIIGGFIYFAALLIGLPISFIYCVLFGALISPTDPIAVLAIIKNLRAPKRLSMQVEGESLFNDGVGLVIFVTIFTVAFGGAEPTVAGIFELFMHEAIGGIIFGFILGLVAHWLISATDDGSMEILLTLTIPTAGFILANAMGVSGALAMVVAGIMIGNWTRNKGFSEQSQRYLDHFWEMIDHFLNSLLFLLIGLALLLINISWQSFLLMLLAIPICLAARYLSLWVPYVALSRFRTYNPYTLKIMTWGGLRGGLALAMALSIPAQTAMIGETQLDVRDVILVMTYAVVMFSILVQGLTIEKMIQQAKKVDPNKEDYLRPTAETKARKNDDLNAYLSK</sequence>
<keyword evidence="8" id="KW-0915">Sodium</keyword>
<evidence type="ECO:0000256" key="3">
    <source>
        <dbReference type="ARBA" id="ARBA00022448"/>
    </source>
</evidence>
<dbReference type="GO" id="GO:0005886">
    <property type="term" value="C:plasma membrane"/>
    <property type="evidence" value="ECO:0007669"/>
    <property type="project" value="UniProtKB-SubCell"/>
</dbReference>
<comment type="caution">
    <text evidence="15">The sequence shown here is derived from an EMBL/GenBank/DDBJ whole genome shotgun (WGS) entry which is preliminary data.</text>
</comment>
<dbReference type="Gene3D" id="6.10.140.1330">
    <property type="match status" value="1"/>
</dbReference>
<dbReference type="Proteomes" id="UP000305526">
    <property type="component" value="Unassembled WGS sequence"/>
</dbReference>
<feature type="transmembrane region" description="Helical" evidence="13">
    <location>
        <begin position="320"/>
        <end position="341"/>
    </location>
</feature>
<organism evidence="15 17">
    <name type="scientific">Testudinibacter aquarius</name>
    <dbReference type="NCBI Taxonomy" id="1524974"/>
    <lineage>
        <taxon>Bacteria</taxon>
        <taxon>Pseudomonadati</taxon>
        <taxon>Pseudomonadota</taxon>
        <taxon>Gammaproteobacteria</taxon>
        <taxon>Pasteurellales</taxon>
        <taxon>Pasteurellaceae</taxon>
        <taxon>Testudinibacter</taxon>
    </lineage>
</organism>
<evidence type="ECO:0000313" key="15">
    <source>
        <dbReference type="EMBL" id="TCV84180.1"/>
    </source>
</evidence>
<evidence type="ECO:0000256" key="12">
    <source>
        <dbReference type="SAM" id="MobiDB-lite"/>
    </source>
</evidence>
<dbReference type="Proteomes" id="UP000294619">
    <property type="component" value="Unassembled WGS sequence"/>
</dbReference>
<evidence type="ECO:0000256" key="5">
    <source>
        <dbReference type="ARBA" id="ARBA00022475"/>
    </source>
</evidence>
<dbReference type="Pfam" id="PF00999">
    <property type="entry name" value="Na_H_Exchanger"/>
    <property type="match status" value="1"/>
</dbReference>
<dbReference type="PANTHER" id="PTHR10110:SF195">
    <property type="entry name" value="NA(+)_H(+) ANTIPORTER NHAS2"/>
    <property type="match status" value="1"/>
</dbReference>
<feature type="compositionally biased region" description="Basic and acidic residues" evidence="12">
    <location>
        <begin position="427"/>
        <end position="443"/>
    </location>
</feature>
<evidence type="ECO:0000313" key="17">
    <source>
        <dbReference type="Proteomes" id="UP000294619"/>
    </source>
</evidence>
<comment type="subcellular location">
    <subcellularLocation>
        <location evidence="1">Cell membrane</location>
        <topology evidence="1">Multi-pass membrane protein</topology>
    </subcellularLocation>
</comment>
<accession>A0A4R3XY39</accession>
<feature type="transmembrane region" description="Helical" evidence="13">
    <location>
        <begin position="133"/>
        <end position="158"/>
    </location>
</feature>
<keyword evidence="6 13" id="KW-0812">Transmembrane</keyword>
<keyword evidence="5" id="KW-1003">Cell membrane</keyword>
<evidence type="ECO:0000256" key="4">
    <source>
        <dbReference type="ARBA" id="ARBA00022449"/>
    </source>
</evidence>
<reference evidence="16 18" key="2">
    <citation type="submission" date="2019-05" db="EMBL/GenBank/DDBJ databases">
        <title>Pasteurellaceae isolates from reptiles.</title>
        <authorList>
            <person name="Bojesen A.M."/>
            <person name="Lund E."/>
        </authorList>
    </citation>
    <scope>NUCLEOTIDE SEQUENCE [LARGE SCALE GENOMIC DNA]</scope>
    <source>
        <strain evidence="16 18">ELNT2x</strain>
    </source>
</reference>
<dbReference type="GO" id="GO:0015386">
    <property type="term" value="F:potassium:proton antiporter activity"/>
    <property type="evidence" value="ECO:0007669"/>
    <property type="project" value="TreeGrafter"/>
</dbReference>
<keyword evidence="18" id="KW-1185">Reference proteome</keyword>
<evidence type="ECO:0000313" key="16">
    <source>
        <dbReference type="EMBL" id="TNG88173.1"/>
    </source>
</evidence>
<feature type="transmembrane region" description="Helical" evidence="13">
    <location>
        <begin position="32"/>
        <end position="51"/>
    </location>
</feature>
<feature type="region of interest" description="Disordered" evidence="12">
    <location>
        <begin position="427"/>
        <end position="450"/>
    </location>
</feature>
<evidence type="ECO:0000313" key="18">
    <source>
        <dbReference type="Proteomes" id="UP000305526"/>
    </source>
</evidence>
<evidence type="ECO:0000259" key="14">
    <source>
        <dbReference type="Pfam" id="PF00999"/>
    </source>
</evidence>
<feature type="transmembrane region" description="Helical" evidence="13">
    <location>
        <begin position="101"/>
        <end position="126"/>
    </location>
</feature>
<keyword evidence="7 13" id="KW-1133">Transmembrane helix</keyword>
<feature type="transmembrane region" description="Helical" evidence="13">
    <location>
        <begin position="353"/>
        <end position="373"/>
    </location>
</feature>
<feature type="domain" description="Cation/H+ exchanger transmembrane" evidence="14">
    <location>
        <begin position="56"/>
        <end position="415"/>
    </location>
</feature>
<dbReference type="GO" id="GO:0051453">
    <property type="term" value="P:regulation of intracellular pH"/>
    <property type="evidence" value="ECO:0007669"/>
    <property type="project" value="TreeGrafter"/>
</dbReference>
<reference evidence="15 17" key="1">
    <citation type="submission" date="2019-03" db="EMBL/GenBank/DDBJ databases">
        <title>Genomic Encyclopedia of Type Strains, Phase IV (KMG-IV): sequencing the most valuable type-strain genomes for metagenomic binning, comparative biology and taxonomic classification.</title>
        <authorList>
            <person name="Goeker M."/>
        </authorList>
    </citation>
    <scope>NUCLEOTIDE SEQUENCE [LARGE SCALE GENOMIC DNA]</scope>
    <source>
        <strain evidence="15 17">DSM 28140</strain>
    </source>
</reference>
<feature type="transmembrane region" description="Helical" evidence="13">
    <location>
        <begin position="72"/>
        <end position="89"/>
    </location>
</feature>
<dbReference type="InterPro" id="IPR006153">
    <property type="entry name" value="Cation/H_exchanger_TM"/>
</dbReference>
<feature type="transmembrane region" description="Helical" evidence="13">
    <location>
        <begin position="247"/>
        <end position="272"/>
    </location>
</feature>
<keyword evidence="11" id="KW-0739">Sodium transport</keyword>
<feature type="transmembrane region" description="Helical" evidence="13">
    <location>
        <begin position="293"/>
        <end position="314"/>
    </location>
</feature>
<dbReference type="RefSeq" id="WP_132967894.1">
    <property type="nucleotide sequence ID" value="NZ_LEKL01000007.1"/>
</dbReference>
<keyword evidence="4" id="KW-0050">Antiport</keyword>
<evidence type="ECO:0000256" key="1">
    <source>
        <dbReference type="ARBA" id="ARBA00004651"/>
    </source>
</evidence>
<protein>
    <submittedName>
        <fullName evidence="15">Sodium/proton antiporter (CPA1 family)</fullName>
    </submittedName>
    <submittedName>
        <fullName evidence="16">Sodium:proton antiporter</fullName>
    </submittedName>
</protein>
<dbReference type="AlphaFoldDB" id="A0A4R3XY39"/>
<evidence type="ECO:0000256" key="8">
    <source>
        <dbReference type="ARBA" id="ARBA00023053"/>
    </source>
</evidence>
<proteinExistence type="inferred from homology"/>
<feature type="transmembrane region" description="Helical" evidence="13">
    <location>
        <begin position="178"/>
        <end position="202"/>
    </location>
</feature>
<comment type="similarity">
    <text evidence="2">Belongs to the monovalent cation:proton antiporter 1 (CPA1) transporter (TC 2.A.36) family.</text>
</comment>
<keyword evidence="3" id="KW-0813">Transport</keyword>
<evidence type="ECO:0000256" key="6">
    <source>
        <dbReference type="ARBA" id="ARBA00022692"/>
    </source>
</evidence>
<dbReference type="PANTHER" id="PTHR10110">
    <property type="entry name" value="SODIUM/HYDROGEN EXCHANGER"/>
    <property type="match status" value="1"/>
</dbReference>
<feature type="transmembrane region" description="Helical" evidence="13">
    <location>
        <begin position="209"/>
        <end position="227"/>
    </location>
</feature>
<gene>
    <name evidence="15" type="ORF">EDC16_1129</name>
    <name evidence="16" type="ORF">FHQ21_11505</name>
</gene>
<keyword evidence="10 13" id="KW-0472">Membrane</keyword>
<evidence type="ECO:0000256" key="2">
    <source>
        <dbReference type="ARBA" id="ARBA00007367"/>
    </source>
</evidence>
<evidence type="ECO:0000256" key="11">
    <source>
        <dbReference type="ARBA" id="ARBA00023201"/>
    </source>
</evidence>
<dbReference type="GO" id="GO:0015385">
    <property type="term" value="F:sodium:proton antiporter activity"/>
    <property type="evidence" value="ECO:0007669"/>
    <property type="project" value="InterPro"/>
</dbReference>
<dbReference type="EMBL" id="VDGV01000129">
    <property type="protein sequence ID" value="TNG88173.1"/>
    <property type="molecule type" value="Genomic_DNA"/>
</dbReference>
<name>A0A4R3XY39_9PAST</name>
<dbReference type="GO" id="GO:0098719">
    <property type="term" value="P:sodium ion import across plasma membrane"/>
    <property type="evidence" value="ECO:0007669"/>
    <property type="project" value="TreeGrafter"/>
</dbReference>
<evidence type="ECO:0000256" key="10">
    <source>
        <dbReference type="ARBA" id="ARBA00023136"/>
    </source>
</evidence>
<evidence type="ECO:0000256" key="7">
    <source>
        <dbReference type="ARBA" id="ARBA00022989"/>
    </source>
</evidence>
<evidence type="ECO:0000256" key="9">
    <source>
        <dbReference type="ARBA" id="ARBA00023065"/>
    </source>
</evidence>
<keyword evidence="9" id="KW-0406">Ion transport</keyword>
<dbReference type="EMBL" id="SMCP01000012">
    <property type="protein sequence ID" value="TCV84180.1"/>
    <property type="molecule type" value="Genomic_DNA"/>
</dbReference>
<feature type="transmembrane region" description="Helical" evidence="13">
    <location>
        <begin position="393"/>
        <end position="412"/>
    </location>
</feature>
<evidence type="ECO:0000256" key="13">
    <source>
        <dbReference type="SAM" id="Phobius"/>
    </source>
</evidence>